<dbReference type="PANTHER" id="PTHR12504">
    <property type="entry name" value="MITOCHONDRIAL IMPORT RECEPTOR SUBUNIT TOM22"/>
    <property type="match status" value="1"/>
</dbReference>
<keyword evidence="8" id="KW-0811">Translocation</keyword>
<feature type="compositionally biased region" description="Basic and acidic residues" evidence="12">
    <location>
        <begin position="1"/>
        <end position="14"/>
    </location>
</feature>
<feature type="region of interest" description="Disordered" evidence="12">
    <location>
        <begin position="1"/>
        <end position="70"/>
    </location>
</feature>
<keyword evidence="9" id="KW-0496">Mitochondrion</keyword>
<dbReference type="OrthoDB" id="10016939at2759"/>
<keyword evidence="11" id="KW-0675">Receptor</keyword>
<evidence type="ECO:0000256" key="11">
    <source>
        <dbReference type="ARBA" id="ARBA00023170"/>
    </source>
</evidence>
<evidence type="ECO:0000256" key="1">
    <source>
        <dbReference type="ARBA" id="ARBA00004572"/>
    </source>
</evidence>
<feature type="compositionally biased region" description="Acidic residues" evidence="12">
    <location>
        <begin position="34"/>
        <end position="46"/>
    </location>
</feature>
<dbReference type="InterPro" id="IPR005683">
    <property type="entry name" value="Tom22"/>
</dbReference>
<evidence type="ECO:0000256" key="4">
    <source>
        <dbReference type="ARBA" id="ARBA00022692"/>
    </source>
</evidence>
<name>A0A3N4HVM8_ASCIM</name>
<dbReference type="STRING" id="1160509.A0A3N4HVM8"/>
<evidence type="ECO:0000313" key="13">
    <source>
        <dbReference type="EMBL" id="RPA76588.1"/>
    </source>
</evidence>
<dbReference type="GO" id="GO:0006886">
    <property type="term" value="P:intracellular protein transport"/>
    <property type="evidence" value="ECO:0007669"/>
    <property type="project" value="InterPro"/>
</dbReference>
<evidence type="ECO:0000256" key="5">
    <source>
        <dbReference type="ARBA" id="ARBA00022787"/>
    </source>
</evidence>
<dbReference type="Pfam" id="PF04281">
    <property type="entry name" value="Tom22"/>
    <property type="match status" value="1"/>
</dbReference>
<keyword evidence="3" id="KW-0813">Transport</keyword>
<sequence>MVKLETVPDEHFQEDQPVDPSAEKLFPNDAAPAADEDDYATTDDDSSSSSNSDSDSDSDDDDEDSSTLEESIYERLVALKDMIPHKQRNQLVSAYNGVKNVIGGSLWFGGKTIFVLSTSALFVGVPLALAVGEEHQVVEMERMQSAQNPDQVGFDSAVVRWDAG</sequence>
<dbReference type="GO" id="GO:0005741">
    <property type="term" value="C:mitochondrial outer membrane"/>
    <property type="evidence" value="ECO:0007669"/>
    <property type="project" value="UniProtKB-SubCell"/>
</dbReference>
<dbReference type="AlphaFoldDB" id="A0A3N4HVM8"/>
<dbReference type="CDD" id="cd22884">
    <property type="entry name" value="TOM22"/>
    <property type="match status" value="1"/>
</dbReference>
<organism evidence="13 14">
    <name type="scientific">Ascobolus immersus RN42</name>
    <dbReference type="NCBI Taxonomy" id="1160509"/>
    <lineage>
        <taxon>Eukaryota</taxon>
        <taxon>Fungi</taxon>
        <taxon>Dikarya</taxon>
        <taxon>Ascomycota</taxon>
        <taxon>Pezizomycotina</taxon>
        <taxon>Pezizomycetes</taxon>
        <taxon>Pezizales</taxon>
        <taxon>Ascobolaceae</taxon>
        <taxon>Ascobolus</taxon>
    </lineage>
</organism>
<accession>A0A3N4HVM8</accession>
<feature type="compositionally biased region" description="Acidic residues" evidence="12">
    <location>
        <begin position="54"/>
        <end position="67"/>
    </location>
</feature>
<evidence type="ECO:0000256" key="2">
    <source>
        <dbReference type="ARBA" id="ARBA00009874"/>
    </source>
</evidence>
<gene>
    <name evidence="13" type="ORF">BJ508DRAFT_213536</name>
</gene>
<keyword evidence="4" id="KW-0812">Transmembrane</keyword>
<evidence type="ECO:0000256" key="3">
    <source>
        <dbReference type="ARBA" id="ARBA00022448"/>
    </source>
</evidence>
<evidence type="ECO:0000256" key="8">
    <source>
        <dbReference type="ARBA" id="ARBA00023010"/>
    </source>
</evidence>
<evidence type="ECO:0000256" key="12">
    <source>
        <dbReference type="SAM" id="MobiDB-lite"/>
    </source>
</evidence>
<keyword evidence="7" id="KW-1133">Transmembrane helix</keyword>
<dbReference type="EMBL" id="ML119741">
    <property type="protein sequence ID" value="RPA76588.1"/>
    <property type="molecule type" value="Genomic_DNA"/>
</dbReference>
<proteinExistence type="inferred from homology"/>
<comment type="similarity">
    <text evidence="2">Belongs to the Tom22 family.</text>
</comment>
<dbReference type="PANTHER" id="PTHR12504:SF0">
    <property type="entry name" value="MITOCHONDRIAL IMPORT RECEPTOR SUBUNIT TOM22 HOMOLOG"/>
    <property type="match status" value="1"/>
</dbReference>
<evidence type="ECO:0000313" key="14">
    <source>
        <dbReference type="Proteomes" id="UP000275078"/>
    </source>
</evidence>
<reference evidence="13 14" key="1">
    <citation type="journal article" date="2018" name="Nat. Ecol. Evol.">
        <title>Pezizomycetes genomes reveal the molecular basis of ectomycorrhizal truffle lifestyle.</title>
        <authorList>
            <person name="Murat C."/>
            <person name="Payen T."/>
            <person name="Noel B."/>
            <person name="Kuo A."/>
            <person name="Morin E."/>
            <person name="Chen J."/>
            <person name="Kohler A."/>
            <person name="Krizsan K."/>
            <person name="Balestrini R."/>
            <person name="Da Silva C."/>
            <person name="Montanini B."/>
            <person name="Hainaut M."/>
            <person name="Levati E."/>
            <person name="Barry K.W."/>
            <person name="Belfiori B."/>
            <person name="Cichocki N."/>
            <person name="Clum A."/>
            <person name="Dockter R.B."/>
            <person name="Fauchery L."/>
            <person name="Guy J."/>
            <person name="Iotti M."/>
            <person name="Le Tacon F."/>
            <person name="Lindquist E.A."/>
            <person name="Lipzen A."/>
            <person name="Malagnac F."/>
            <person name="Mello A."/>
            <person name="Molinier V."/>
            <person name="Miyauchi S."/>
            <person name="Poulain J."/>
            <person name="Riccioni C."/>
            <person name="Rubini A."/>
            <person name="Sitrit Y."/>
            <person name="Splivallo R."/>
            <person name="Traeger S."/>
            <person name="Wang M."/>
            <person name="Zifcakova L."/>
            <person name="Wipf D."/>
            <person name="Zambonelli A."/>
            <person name="Paolocci F."/>
            <person name="Nowrousian M."/>
            <person name="Ottonello S."/>
            <person name="Baldrian P."/>
            <person name="Spatafora J.W."/>
            <person name="Henrissat B."/>
            <person name="Nagy L.G."/>
            <person name="Aury J.M."/>
            <person name="Wincker P."/>
            <person name="Grigoriev I.V."/>
            <person name="Bonfante P."/>
            <person name="Martin F.M."/>
        </authorList>
    </citation>
    <scope>NUCLEOTIDE SEQUENCE [LARGE SCALE GENOMIC DNA]</scope>
    <source>
        <strain evidence="13 14">RN42</strain>
    </source>
</reference>
<evidence type="ECO:0000256" key="7">
    <source>
        <dbReference type="ARBA" id="ARBA00022989"/>
    </source>
</evidence>
<keyword evidence="5" id="KW-1000">Mitochondrion outer membrane</keyword>
<comment type="subcellular location">
    <subcellularLocation>
        <location evidence="1">Mitochondrion outer membrane</location>
        <topology evidence="1">Single-pass membrane protein</topology>
    </subcellularLocation>
</comment>
<keyword evidence="10" id="KW-0472">Membrane</keyword>
<evidence type="ECO:0000256" key="6">
    <source>
        <dbReference type="ARBA" id="ARBA00022927"/>
    </source>
</evidence>
<evidence type="ECO:0000256" key="10">
    <source>
        <dbReference type="ARBA" id="ARBA00023136"/>
    </source>
</evidence>
<keyword evidence="14" id="KW-1185">Reference proteome</keyword>
<keyword evidence="6" id="KW-0653">Protein transport</keyword>
<protein>
    <submittedName>
        <fullName evidence="13">Mitochondrial import translocase, subunit Tom22</fullName>
    </submittedName>
</protein>
<dbReference type="Proteomes" id="UP000275078">
    <property type="component" value="Unassembled WGS sequence"/>
</dbReference>
<evidence type="ECO:0000256" key="9">
    <source>
        <dbReference type="ARBA" id="ARBA00023128"/>
    </source>
</evidence>